<dbReference type="AlphaFoldDB" id="A0A7K0BZL3"/>
<evidence type="ECO:0000313" key="3">
    <source>
        <dbReference type="Proteomes" id="UP000487268"/>
    </source>
</evidence>
<keyword evidence="1" id="KW-0732">Signal</keyword>
<organism evidence="2 3">
    <name type="scientific">Actinomadura macrotermitis</name>
    <dbReference type="NCBI Taxonomy" id="2585200"/>
    <lineage>
        <taxon>Bacteria</taxon>
        <taxon>Bacillati</taxon>
        <taxon>Actinomycetota</taxon>
        <taxon>Actinomycetes</taxon>
        <taxon>Streptosporangiales</taxon>
        <taxon>Thermomonosporaceae</taxon>
        <taxon>Actinomadura</taxon>
    </lineage>
</organism>
<feature type="chain" id="PRO_5029449204" description="MucB/RseB N-terminal domain-containing protein" evidence="1">
    <location>
        <begin position="34"/>
        <end position="371"/>
    </location>
</feature>
<dbReference type="EMBL" id="WEGH01000003">
    <property type="protein sequence ID" value="MQY06625.1"/>
    <property type="molecule type" value="Genomic_DNA"/>
</dbReference>
<reference evidence="2 3" key="1">
    <citation type="submission" date="2019-10" db="EMBL/GenBank/DDBJ databases">
        <title>Actinomadura rubteroloni sp. nov. and Actinomadura macrotermitis sp. nov., isolated from the gut of fungus growing-termite Macrotermes natalensis.</title>
        <authorList>
            <person name="Benndorf R."/>
            <person name="Martin K."/>
            <person name="Kuefner M."/>
            <person name="De Beer W."/>
            <person name="Kaster A.-K."/>
            <person name="Vollmers J."/>
            <person name="Poulsen M."/>
            <person name="Beemelmanns C."/>
        </authorList>
    </citation>
    <scope>NUCLEOTIDE SEQUENCE [LARGE SCALE GENOMIC DNA]</scope>
    <source>
        <strain evidence="2 3">RB68</strain>
    </source>
</reference>
<feature type="signal peptide" evidence="1">
    <location>
        <begin position="1"/>
        <end position="33"/>
    </location>
</feature>
<evidence type="ECO:0008006" key="4">
    <source>
        <dbReference type="Google" id="ProtNLM"/>
    </source>
</evidence>
<name>A0A7K0BZL3_9ACTN</name>
<dbReference type="Gene3D" id="2.50.20.10">
    <property type="entry name" value="Lipoprotein localisation LolA/LolB/LppX"/>
    <property type="match status" value="1"/>
</dbReference>
<gene>
    <name evidence="2" type="ORF">ACRB68_47200</name>
</gene>
<proteinExistence type="predicted"/>
<comment type="caution">
    <text evidence="2">The sequence shown here is derived from an EMBL/GenBank/DDBJ whole genome shotgun (WGS) entry which is preliminary data.</text>
</comment>
<evidence type="ECO:0000313" key="2">
    <source>
        <dbReference type="EMBL" id="MQY06625.1"/>
    </source>
</evidence>
<protein>
    <recommendedName>
        <fullName evidence="4">MucB/RseB N-terminal domain-containing protein</fullName>
    </recommendedName>
</protein>
<accession>A0A7K0BZL3</accession>
<keyword evidence="3" id="KW-1185">Reference proteome</keyword>
<sequence>MAKVSVVRGAARRRWLLAGAFVTVLCATPPAIAAYPARAANPGPDRLRRLVLASGRVAHEGLAESRGSLALPALPGLEDAAALLGGTARIRAWDDGRRSRVALLSPTGERDHFRDGTGLAVWDYERDLLTRVAGEPVVRLPRPGDLLPPALARRLLRQAGPGDRVTAVQSRRVAGRAVPGLRVTATGPDTTIGAVEVWADPRTGLPLEVRLTARGAARPALTTRFLDLRLRRPAADAVAPRPAPGVPVARVETPDLFSRLAARTLVPLPGRLAGRPAMPGTASVANVRGYAGGFASFAVVPLPGRYGARLLDAARDAAAAPLAVRGGEALALRSPVLTAVLVSDPAHDQVYLVAGAITAGLATRVAGELIP</sequence>
<dbReference type="Proteomes" id="UP000487268">
    <property type="component" value="Unassembled WGS sequence"/>
</dbReference>
<evidence type="ECO:0000256" key="1">
    <source>
        <dbReference type="SAM" id="SignalP"/>
    </source>
</evidence>